<name>A0ABN0U9D8_9GAMM</name>
<reference evidence="2 3" key="1">
    <citation type="journal article" date="2019" name="Int. J. Syst. Evol. Microbiol.">
        <title>The Global Catalogue of Microorganisms (GCM) 10K type strain sequencing project: providing services to taxonomists for standard genome sequencing and annotation.</title>
        <authorList>
            <consortium name="The Broad Institute Genomics Platform"/>
            <consortium name="The Broad Institute Genome Sequencing Center for Infectious Disease"/>
            <person name="Wu L."/>
            <person name="Ma J."/>
        </authorList>
    </citation>
    <scope>NUCLEOTIDE SEQUENCE [LARGE SCALE GENOMIC DNA]</scope>
    <source>
        <strain evidence="2 3">JCM 16242</strain>
    </source>
</reference>
<feature type="signal peptide" evidence="1">
    <location>
        <begin position="1"/>
        <end position="21"/>
    </location>
</feature>
<dbReference type="RefSeq" id="WP_343880009.1">
    <property type="nucleotide sequence ID" value="NZ_BAAAFO010000001.1"/>
</dbReference>
<evidence type="ECO:0000313" key="2">
    <source>
        <dbReference type="EMBL" id="GAA0243093.1"/>
    </source>
</evidence>
<accession>A0ABN0U9D8</accession>
<evidence type="ECO:0000256" key="1">
    <source>
        <dbReference type="SAM" id="SignalP"/>
    </source>
</evidence>
<gene>
    <name evidence="2" type="ORF">GCM10009126_05990</name>
</gene>
<keyword evidence="1" id="KW-0732">Signal</keyword>
<protein>
    <submittedName>
        <fullName evidence="2">Uncharacterized protein</fullName>
    </submittedName>
</protein>
<feature type="chain" id="PRO_5046804803" evidence="1">
    <location>
        <begin position="22"/>
        <end position="167"/>
    </location>
</feature>
<evidence type="ECO:0000313" key="3">
    <source>
        <dbReference type="Proteomes" id="UP001500657"/>
    </source>
</evidence>
<proteinExistence type="predicted"/>
<comment type="caution">
    <text evidence="2">The sequence shown here is derived from an EMBL/GenBank/DDBJ whole genome shotgun (WGS) entry which is preliminary data.</text>
</comment>
<organism evidence="2 3">
    <name type="scientific">Rhodanobacter caeni</name>
    <dbReference type="NCBI Taxonomy" id="657654"/>
    <lineage>
        <taxon>Bacteria</taxon>
        <taxon>Pseudomonadati</taxon>
        <taxon>Pseudomonadota</taxon>
        <taxon>Gammaproteobacteria</taxon>
        <taxon>Lysobacterales</taxon>
        <taxon>Rhodanobacteraceae</taxon>
        <taxon>Rhodanobacter</taxon>
    </lineage>
</organism>
<dbReference type="Proteomes" id="UP001500657">
    <property type="component" value="Unassembled WGS sequence"/>
</dbReference>
<dbReference type="EMBL" id="BAAAFO010000001">
    <property type="protein sequence ID" value="GAA0243093.1"/>
    <property type="molecule type" value="Genomic_DNA"/>
</dbReference>
<keyword evidence="3" id="KW-1185">Reference proteome</keyword>
<sequence length="167" mass="17628">MKPLIATTALALILASGASIAQTQSPPTEMQNVTVSGVPVAYETYAADLPAGFTLQALVGNAHTHYMQARRAAEQAEARRKQGFASQPIVSVAIDNSAGVGVAKQIQLVDAARQTIAIVNMYCKRSVPSGGPRCKLVPRQMGGDMDGQRLASIRNGTLNIAQVQLRD</sequence>